<dbReference type="PANTHER" id="PTHR23037">
    <property type="entry name" value="CYTOKINE RECEPTOR"/>
    <property type="match status" value="1"/>
</dbReference>
<accession>A0AAV6ZXX4</accession>
<evidence type="ECO:0000256" key="1">
    <source>
        <dbReference type="ARBA" id="ARBA00004479"/>
    </source>
</evidence>
<reference evidence="4" key="1">
    <citation type="thesis" date="2020" institute="ProQuest LLC" country="789 East Eisenhower Parkway, Ann Arbor, MI, USA">
        <title>Comparative Genomics and Chromosome Evolution.</title>
        <authorList>
            <person name="Mudd A.B."/>
        </authorList>
    </citation>
    <scope>NUCLEOTIDE SEQUENCE</scope>
    <source>
        <strain evidence="4">237g6f4</strain>
        <tissue evidence="4">Blood</tissue>
    </source>
</reference>
<dbReference type="EMBL" id="WNYA01000010">
    <property type="protein sequence ID" value="KAG8553330.1"/>
    <property type="molecule type" value="Genomic_DNA"/>
</dbReference>
<feature type="transmembrane region" description="Helical" evidence="3">
    <location>
        <begin position="208"/>
        <end position="229"/>
    </location>
</feature>
<dbReference type="Proteomes" id="UP000824782">
    <property type="component" value="Unassembled WGS sequence"/>
</dbReference>
<keyword evidence="3" id="KW-0472">Membrane</keyword>
<dbReference type="GO" id="GO:0009897">
    <property type="term" value="C:external side of plasma membrane"/>
    <property type="evidence" value="ECO:0007669"/>
    <property type="project" value="TreeGrafter"/>
</dbReference>
<dbReference type="AlphaFoldDB" id="A0AAV6ZXX4"/>
<protein>
    <submittedName>
        <fullName evidence="4">Uncharacterized protein</fullName>
    </submittedName>
</protein>
<evidence type="ECO:0000256" key="2">
    <source>
        <dbReference type="ARBA" id="ARBA00023180"/>
    </source>
</evidence>
<keyword evidence="2" id="KW-0325">Glycoprotein</keyword>
<proteinExistence type="predicted"/>
<dbReference type="GO" id="GO:0004896">
    <property type="term" value="F:cytokine receptor activity"/>
    <property type="evidence" value="ECO:0007669"/>
    <property type="project" value="TreeGrafter"/>
</dbReference>
<organism evidence="4 5">
    <name type="scientific">Engystomops pustulosus</name>
    <name type="common">Tungara frog</name>
    <name type="synonym">Physalaemus pustulosus</name>
    <dbReference type="NCBI Taxonomy" id="76066"/>
    <lineage>
        <taxon>Eukaryota</taxon>
        <taxon>Metazoa</taxon>
        <taxon>Chordata</taxon>
        <taxon>Craniata</taxon>
        <taxon>Vertebrata</taxon>
        <taxon>Euteleostomi</taxon>
        <taxon>Amphibia</taxon>
        <taxon>Batrachia</taxon>
        <taxon>Anura</taxon>
        <taxon>Neobatrachia</taxon>
        <taxon>Hyloidea</taxon>
        <taxon>Leptodactylidae</taxon>
        <taxon>Leiuperinae</taxon>
        <taxon>Engystomops</taxon>
    </lineage>
</organism>
<dbReference type="Gene3D" id="2.60.40.10">
    <property type="entry name" value="Immunoglobulins"/>
    <property type="match status" value="1"/>
</dbReference>
<evidence type="ECO:0000313" key="5">
    <source>
        <dbReference type="Proteomes" id="UP000824782"/>
    </source>
</evidence>
<keyword evidence="3" id="KW-1133">Transmembrane helix</keyword>
<gene>
    <name evidence="4" type="ORF">GDO81_003375</name>
</gene>
<keyword evidence="3" id="KW-0812">Transmembrane</keyword>
<name>A0AAV6ZXX4_ENGPU</name>
<dbReference type="PANTHER" id="PTHR23037:SF46">
    <property type="entry name" value="INTERLEUKIN 5 RECEPTOR SUBUNIT ALPHA"/>
    <property type="match status" value="1"/>
</dbReference>
<comment type="subcellular location">
    <subcellularLocation>
        <location evidence="1">Membrane</location>
        <topology evidence="1">Single-pass type I membrane protein</topology>
    </subcellularLocation>
</comment>
<sequence>MSPVFGTIWTLSAALGSPEKIPHPTFSTDCFIGKTLRLCHKSPRLQDLVHSGTECQDYFPSDGTYSGCKFRFEYMLKDSKQLMFAVTDASYTAKPFLYFAKANDIVKFRSPVITHVQVNATNVYINWTMSPHHMASSLPHGFIFEVHDGWNEPKQIYNALYTSIPYTGNTLRIKVRVKFSPSEKSNIFWSDWSKESIVEGKDITTTSILLLILIPAVVIILAVLLLVYLKRLKILICPPIPNPGKIFQHDFNENWLKSRRSGNVCNKPKEEEISPVSLLVA</sequence>
<keyword evidence="5" id="KW-1185">Reference proteome</keyword>
<comment type="caution">
    <text evidence="4">The sequence shown here is derived from an EMBL/GenBank/DDBJ whole genome shotgun (WGS) entry which is preliminary data.</text>
</comment>
<dbReference type="InterPro" id="IPR013783">
    <property type="entry name" value="Ig-like_fold"/>
</dbReference>
<evidence type="ECO:0000313" key="4">
    <source>
        <dbReference type="EMBL" id="KAG8553330.1"/>
    </source>
</evidence>
<evidence type="ECO:0000256" key="3">
    <source>
        <dbReference type="SAM" id="Phobius"/>
    </source>
</evidence>